<evidence type="ECO:0000313" key="3">
    <source>
        <dbReference type="Proteomes" id="UP000241769"/>
    </source>
</evidence>
<feature type="region of interest" description="Disordered" evidence="1">
    <location>
        <begin position="592"/>
        <end position="659"/>
    </location>
</feature>
<dbReference type="PANTHER" id="PTHR35140:SF1">
    <property type="entry name" value="MITOTIC CHECK POINT PROTEIN BFA1"/>
    <property type="match status" value="1"/>
</dbReference>
<feature type="compositionally biased region" description="Polar residues" evidence="1">
    <location>
        <begin position="146"/>
        <end position="156"/>
    </location>
</feature>
<feature type="compositionally biased region" description="Low complexity" evidence="1">
    <location>
        <begin position="554"/>
        <end position="563"/>
    </location>
</feature>
<feature type="compositionally biased region" description="Low complexity" evidence="1">
    <location>
        <begin position="164"/>
        <end position="178"/>
    </location>
</feature>
<keyword evidence="3" id="KW-1185">Reference proteome</keyword>
<feature type="compositionally biased region" description="Low complexity" evidence="1">
    <location>
        <begin position="778"/>
        <end position="793"/>
    </location>
</feature>
<organism evidence="2 3">
    <name type="scientific">Planoprotostelium fungivorum</name>
    <dbReference type="NCBI Taxonomy" id="1890364"/>
    <lineage>
        <taxon>Eukaryota</taxon>
        <taxon>Amoebozoa</taxon>
        <taxon>Evosea</taxon>
        <taxon>Variosea</taxon>
        <taxon>Cavosteliida</taxon>
        <taxon>Cavosteliaceae</taxon>
        <taxon>Planoprotostelium</taxon>
    </lineage>
</organism>
<feature type="compositionally biased region" description="Polar residues" evidence="1">
    <location>
        <begin position="636"/>
        <end position="659"/>
    </location>
</feature>
<feature type="region of interest" description="Disordered" evidence="1">
    <location>
        <begin position="541"/>
        <end position="572"/>
    </location>
</feature>
<feature type="compositionally biased region" description="Basic and acidic residues" evidence="1">
    <location>
        <begin position="114"/>
        <end position="124"/>
    </location>
</feature>
<dbReference type="GO" id="GO:0005096">
    <property type="term" value="F:GTPase activator activity"/>
    <property type="evidence" value="ECO:0007669"/>
    <property type="project" value="InterPro"/>
</dbReference>
<dbReference type="AlphaFoldDB" id="A0A2P6NYZ8"/>
<feature type="compositionally biased region" description="Polar residues" evidence="1">
    <location>
        <begin position="592"/>
        <end position="614"/>
    </location>
</feature>
<reference evidence="2 3" key="1">
    <citation type="journal article" date="2018" name="Genome Biol. Evol.">
        <title>Multiple Roots of Fruiting Body Formation in Amoebozoa.</title>
        <authorList>
            <person name="Hillmann F."/>
            <person name="Forbes G."/>
            <person name="Novohradska S."/>
            <person name="Ferling I."/>
            <person name="Riege K."/>
            <person name="Groth M."/>
            <person name="Westermann M."/>
            <person name="Marz M."/>
            <person name="Spaller T."/>
            <person name="Winckler T."/>
            <person name="Schaap P."/>
            <person name="Glockner G."/>
        </authorList>
    </citation>
    <scope>NUCLEOTIDE SEQUENCE [LARGE SCALE GENOMIC DNA]</scope>
    <source>
        <strain evidence="2 3">Jena</strain>
    </source>
</reference>
<dbReference type="PANTHER" id="PTHR35140">
    <property type="entry name" value="MITOTIC CHECK POINT PROTEIN BFA1"/>
    <property type="match status" value="1"/>
</dbReference>
<comment type="caution">
    <text evidence="2">The sequence shown here is derived from an EMBL/GenBank/DDBJ whole genome shotgun (WGS) entry which is preliminary data.</text>
</comment>
<protein>
    <submittedName>
        <fullName evidence="2">Uncharacterized protein</fullName>
    </submittedName>
</protein>
<dbReference type="Proteomes" id="UP000241769">
    <property type="component" value="Unassembled WGS sequence"/>
</dbReference>
<dbReference type="EMBL" id="MDYQ01000005">
    <property type="protein sequence ID" value="PRP89184.1"/>
    <property type="molecule type" value="Genomic_DNA"/>
</dbReference>
<evidence type="ECO:0000256" key="1">
    <source>
        <dbReference type="SAM" id="MobiDB-lite"/>
    </source>
</evidence>
<feature type="compositionally biased region" description="Basic and acidic residues" evidence="1">
    <location>
        <begin position="615"/>
        <end position="624"/>
    </location>
</feature>
<evidence type="ECO:0000313" key="2">
    <source>
        <dbReference type="EMBL" id="PRP89184.1"/>
    </source>
</evidence>
<dbReference type="GO" id="GO:0001100">
    <property type="term" value="P:negative regulation of exit from mitosis"/>
    <property type="evidence" value="ECO:0007669"/>
    <property type="project" value="InterPro"/>
</dbReference>
<feature type="region of interest" description="Disordered" evidence="1">
    <location>
        <begin position="106"/>
        <end position="183"/>
    </location>
</feature>
<dbReference type="InterPro" id="IPR034586">
    <property type="entry name" value="Bfa1/Byr4"/>
</dbReference>
<gene>
    <name evidence="2" type="ORF">PROFUN_01904</name>
</gene>
<sequence length="793" mass="86560">MCLYAQSLPVPSSSLVIWNELTEQDPVNQEQLPPLPSTRAMGAPSYPLPSTSDPIFGMCAHSRSSMVVHCLRRITAKCSVANMSGPNAAAKPKKFWNLFGWTKDSPPIEATSPSKEDAGRKTSEVSRNNKTITAEQRKSINAGKKASNTLSPSSRVSPDVTPGSTIGSTSSISSSSSKGSRKSVMSILPMMNAAAGIEPTSSSPGHGDSIQKAKQTITEIESFIQKELAMMTADDVIVDRLDSPDMSMKKRPGPKLIKPVNKKKNKMVMGNMEYDPVRNVWTGNEQELDVFQKVGGAIPLIRNVGHDKDKPQVVGDMVFDPVEQKWIGNEKDLKKFGLNIQNIQPMEADQAIITDGMMFDPETMKWQGNEESIDIFEGLDDLDSQHSFKVSEGEFNITDLVKSFRDWEEEHKKLGAWLLDGPGDKNDRDHFNDIRGMAVNRIVSQAKKASAAAAVLMIPPPSPPSIPSLHTLSPSASLASPVPVKFSRRSVMRESGLGEVLATSPRGSSSVPSLERKKSIDAEDWDDVDIPSGLKVKTAEDAPDVLIAPSAEATDTPTPTKPDALNQYKDDDDDGFGDVVVDFSRIKTLNRTSSTNSMGSNLSFSSGTMGSVQSIKKDGDAKFDSDDDEDLEDFSTTHSHQKTISISNPRAKQLLPSGTATMSRKLGKFVVTSSELDDAFDKDVEEWTDTDLKLPDNGSFRIKKKNQTPPRTPKAGKGTMATDSEEWSDLDFPSEKPLVIKRTHQSTGSSDEAESEEWSDLEIPRDFALRLNVSQPTNSKKLSNAKKNNVAIK</sequence>
<proteinExistence type="predicted"/>
<feature type="region of interest" description="Disordered" evidence="1">
    <location>
        <begin position="497"/>
        <end position="518"/>
    </location>
</feature>
<feature type="region of interest" description="Disordered" evidence="1">
    <location>
        <begin position="691"/>
        <end position="793"/>
    </location>
</feature>
<dbReference type="STRING" id="1890364.A0A2P6NYZ8"/>
<dbReference type="OrthoDB" id="19159at2759"/>
<dbReference type="InParanoid" id="A0A2P6NYZ8"/>
<feature type="compositionally biased region" description="Polar residues" evidence="1">
    <location>
        <begin position="125"/>
        <end position="134"/>
    </location>
</feature>
<name>A0A2P6NYZ8_9EUKA</name>
<feature type="compositionally biased region" description="Acidic residues" evidence="1">
    <location>
        <begin position="751"/>
        <end position="760"/>
    </location>
</feature>
<accession>A0A2P6NYZ8</accession>